<feature type="transmembrane region" description="Helical" evidence="6">
    <location>
        <begin position="12"/>
        <end position="33"/>
    </location>
</feature>
<evidence type="ECO:0000256" key="6">
    <source>
        <dbReference type="SAM" id="Phobius"/>
    </source>
</evidence>
<evidence type="ECO:0000256" key="4">
    <source>
        <dbReference type="ARBA" id="ARBA00022989"/>
    </source>
</evidence>
<dbReference type="RefSeq" id="WP_218830397.1">
    <property type="nucleotide sequence ID" value="NZ_MQWD01000001.1"/>
</dbReference>
<feature type="transmembrane region" description="Helical" evidence="6">
    <location>
        <begin position="65"/>
        <end position="83"/>
    </location>
</feature>
<dbReference type="Proteomes" id="UP000216339">
    <property type="component" value="Unassembled WGS sequence"/>
</dbReference>
<comment type="subcellular location">
    <subcellularLocation>
        <location evidence="1">Membrane</location>
        <topology evidence="1">Multi-pass membrane protein</topology>
    </subcellularLocation>
</comment>
<evidence type="ECO:0000313" key="8">
    <source>
        <dbReference type="Proteomes" id="UP000216339"/>
    </source>
</evidence>
<keyword evidence="5 6" id="KW-0472">Membrane</keyword>
<sequence length="264" mass="27992">MTGAVDISLWQLALASVLLLVAIGLSVALKLGLTKGLAVAATRMVVQLFLVGLVLEWVFSSESALLIVSLAVGMALLAGHAAVRRTSRRYPQIWADALVSVLGASFVVTGAAVLGILQIDPWYDPQYLIPLHGMLLGNALTGISLSLDRFMDGASRGRGLVEARLALGATRWEAARPLFRDAVRTGLVPITNSMAVMGVVSLPGMMTGQILAGAPPAEAVRYQILIVFMIAACVALAALGVVGLAYRRLFTADHRFHPDRLREA</sequence>
<evidence type="ECO:0000313" key="7">
    <source>
        <dbReference type="EMBL" id="PAP75827.1"/>
    </source>
</evidence>
<feature type="transmembrane region" description="Helical" evidence="6">
    <location>
        <begin position="40"/>
        <end position="59"/>
    </location>
</feature>
<dbReference type="InterPro" id="IPR005226">
    <property type="entry name" value="UPF0014_fam"/>
</dbReference>
<dbReference type="PANTHER" id="PTHR30028:SF0">
    <property type="entry name" value="PROTEIN ALUMINUM SENSITIVE 3"/>
    <property type="match status" value="1"/>
</dbReference>
<keyword evidence="8" id="KW-1185">Reference proteome</keyword>
<organism evidence="7 8">
    <name type="scientific">Rubrivirga marina</name>
    <dbReference type="NCBI Taxonomy" id="1196024"/>
    <lineage>
        <taxon>Bacteria</taxon>
        <taxon>Pseudomonadati</taxon>
        <taxon>Rhodothermota</taxon>
        <taxon>Rhodothermia</taxon>
        <taxon>Rhodothermales</taxon>
        <taxon>Rubricoccaceae</taxon>
        <taxon>Rubrivirga</taxon>
    </lineage>
</organism>
<feature type="transmembrane region" description="Helical" evidence="6">
    <location>
        <begin position="194"/>
        <end position="212"/>
    </location>
</feature>
<evidence type="ECO:0000256" key="2">
    <source>
        <dbReference type="ARBA" id="ARBA00005268"/>
    </source>
</evidence>
<reference evidence="7 8" key="1">
    <citation type="submission" date="2016-11" db="EMBL/GenBank/DDBJ databases">
        <title>Study of marine rhodopsin-containing bacteria.</title>
        <authorList>
            <person name="Yoshizawa S."/>
            <person name="Kumagai Y."/>
            <person name="Kogure K."/>
        </authorList>
    </citation>
    <scope>NUCLEOTIDE SEQUENCE [LARGE SCALE GENOMIC DNA]</scope>
    <source>
        <strain evidence="7 8">SAORIC-28</strain>
    </source>
</reference>
<dbReference type="Pfam" id="PF03649">
    <property type="entry name" value="UPF0014"/>
    <property type="match status" value="1"/>
</dbReference>
<evidence type="ECO:0000256" key="1">
    <source>
        <dbReference type="ARBA" id="ARBA00004141"/>
    </source>
</evidence>
<feature type="transmembrane region" description="Helical" evidence="6">
    <location>
        <begin position="95"/>
        <end position="117"/>
    </location>
</feature>
<proteinExistence type="inferred from homology"/>
<keyword evidence="4 6" id="KW-1133">Transmembrane helix</keyword>
<dbReference type="EMBL" id="MQWD01000001">
    <property type="protein sequence ID" value="PAP75827.1"/>
    <property type="molecule type" value="Genomic_DNA"/>
</dbReference>
<protein>
    <submittedName>
        <fullName evidence="7">Iron export ABC transporter permease subunit FetB</fullName>
    </submittedName>
</protein>
<feature type="transmembrane region" description="Helical" evidence="6">
    <location>
        <begin position="129"/>
        <end position="147"/>
    </location>
</feature>
<evidence type="ECO:0000256" key="3">
    <source>
        <dbReference type="ARBA" id="ARBA00022692"/>
    </source>
</evidence>
<dbReference type="AlphaFoldDB" id="A0A271IXL8"/>
<name>A0A271IXL8_9BACT</name>
<comment type="caution">
    <text evidence="7">The sequence shown here is derived from an EMBL/GenBank/DDBJ whole genome shotgun (WGS) entry which is preliminary data.</text>
</comment>
<feature type="transmembrane region" description="Helical" evidence="6">
    <location>
        <begin position="224"/>
        <end position="246"/>
    </location>
</feature>
<dbReference type="GO" id="GO:0005886">
    <property type="term" value="C:plasma membrane"/>
    <property type="evidence" value="ECO:0007669"/>
    <property type="project" value="TreeGrafter"/>
</dbReference>
<gene>
    <name evidence="7" type="ORF">BSZ37_04900</name>
</gene>
<evidence type="ECO:0000256" key="5">
    <source>
        <dbReference type="ARBA" id="ARBA00023136"/>
    </source>
</evidence>
<accession>A0A271IXL8</accession>
<comment type="similarity">
    <text evidence="2">Belongs to the UPF0014 family.</text>
</comment>
<dbReference type="PANTHER" id="PTHR30028">
    <property type="entry name" value="UPF0014 INNER MEMBRANE PROTEIN YBBM-RELATED"/>
    <property type="match status" value="1"/>
</dbReference>
<keyword evidence="3 6" id="KW-0812">Transmembrane</keyword>